<sequence>MRLTVDIRGAAIEAAAAKRPQAPTPRGVFPFLRLIYHRKTDAPSGKNGVGRFRHVTREQDFRI</sequence>
<evidence type="ECO:0000313" key="1">
    <source>
        <dbReference type="EMBL" id="CAG5083603.1"/>
    </source>
</evidence>
<dbReference type="Proteomes" id="UP000681526">
    <property type="component" value="Unassembled WGS sequence"/>
</dbReference>
<organism evidence="1 2">
    <name type="scientific">Thermobacillus xylanilyticus</name>
    <dbReference type="NCBI Taxonomy" id="76633"/>
    <lineage>
        <taxon>Bacteria</taxon>
        <taxon>Bacillati</taxon>
        <taxon>Bacillota</taxon>
        <taxon>Bacilli</taxon>
        <taxon>Bacillales</taxon>
        <taxon>Paenibacillaceae</taxon>
        <taxon>Thermobacillus</taxon>
    </lineage>
</organism>
<keyword evidence="2" id="KW-1185">Reference proteome</keyword>
<dbReference type="EMBL" id="CAJRAY010000032">
    <property type="protein sequence ID" value="CAG5083603.1"/>
    <property type="molecule type" value="Genomic_DNA"/>
</dbReference>
<proteinExistence type="predicted"/>
<name>A0ABN7RUS5_THEXY</name>
<reference evidence="1 2" key="1">
    <citation type="submission" date="2021-04" db="EMBL/GenBank/DDBJ databases">
        <authorList>
            <person name="Rakotoarivonina H."/>
        </authorList>
    </citation>
    <scope>NUCLEOTIDE SEQUENCE [LARGE SCALE GENOMIC DNA]</scope>
    <source>
        <strain evidence="1 2">XE</strain>
    </source>
</reference>
<accession>A0ABN7RUS5</accession>
<protein>
    <submittedName>
        <fullName evidence="1">Uncharacterized protein</fullName>
    </submittedName>
</protein>
<comment type="caution">
    <text evidence="1">The sequence shown here is derived from an EMBL/GenBank/DDBJ whole genome shotgun (WGS) entry which is preliminary data.</text>
</comment>
<evidence type="ECO:0000313" key="2">
    <source>
        <dbReference type="Proteomes" id="UP000681526"/>
    </source>
</evidence>
<gene>
    <name evidence="1" type="primary">txxe 1399</name>
    <name evidence="1" type="ORF">TXXE_07030</name>
</gene>